<protein>
    <submittedName>
        <fullName evidence="2">Uncharacterized protein</fullName>
    </submittedName>
</protein>
<dbReference type="Proteomes" id="UP000324800">
    <property type="component" value="Unassembled WGS sequence"/>
</dbReference>
<comment type="caution">
    <text evidence="2">The sequence shown here is derived from an EMBL/GenBank/DDBJ whole genome shotgun (WGS) entry which is preliminary data.</text>
</comment>
<evidence type="ECO:0000256" key="1">
    <source>
        <dbReference type="SAM" id="MobiDB-lite"/>
    </source>
</evidence>
<proteinExistence type="predicted"/>
<dbReference type="AlphaFoldDB" id="A0A5J4U5E4"/>
<name>A0A5J4U5E4_9EUKA</name>
<dbReference type="EMBL" id="SNRW01020699">
    <property type="protein sequence ID" value="KAA6365211.1"/>
    <property type="molecule type" value="Genomic_DNA"/>
</dbReference>
<accession>A0A5J4U5E4</accession>
<feature type="compositionally biased region" description="Basic and acidic residues" evidence="1">
    <location>
        <begin position="99"/>
        <end position="119"/>
    </location>
</feature>
<sequence>MEDQQIHREQPQLEESRKINNFYKTKRYHKEQIRVSLLQLITRTIDKYELTIVQWSQRLLGIKELHVKIFSQQLESLLERGRYRFILDTVRMDFDEDDNHYPNRDHDRNNNHNHQHDKERYDRNYQLDLLRGRKRRRQPALPPVQTVTGAPVYMSNLQIAKEEAFHMANNISPNLDEESSVNREVQIQQQDVIINNAQNEQSEQIDVINLEQNIQQDIVDTPRNEEGNTNNEAEQSIQTGTIHAPQTETPDNLQHQQNEQNDDLNIMEGQNPIQPTQIFSGLLTIVCKHVKIVNT</sequence>
<evidence type="ECO:0000313" key="2">
    <source>
        <dbReference type="EMBL" id="KAA6365211.1"/>
    </source>
</evidence>
<feature type="region of interest" description="Disordered" evidence="1">
    <location>
        <begin position="98"/>
        <end position="119"/>
    </location>
</feature>
<evidence type="ECO:0000313" key="3">
    <source>
        <dbReference type="Proteomes" id="UP000324800"/>
    </source>
</evidence>
<reference evidence="2 3" key="1">
    <citation type="submission" date="2019-03" db="EMBL/GenBank/DDBJ databases">
        <title>Single cell metagenomics reveals metabolic interactions within the superorganism composed of flagellate Streblomastix strix and complex community of Bacteroidetes bacteria on its surface.</title>
        <authorList>
            <person name="Treitli S.C."/>
            <person name="Kolisko M."/>
            <person name="Husnik F."/>
            <person name="Keeling P."/>
            <person name="Hampl V."/>
        </authorList>
    </citation>
    <scope>NUCLEOTIDE SEQUENCE [LARGE SCALE GENOMIC DNA]</scope>
    <source>
        <strain evidence="2">ST1C</strain>
    </source>
</reference>
<gene>
    <name evidence="2" type="ORF">EZS28_039263</name>
</gene>
<organism evidence="2 3">
    <name type="scientific">Streblomastix strix</name>
    <dbReference type="NCBI Taxonomy" id="222440"/>
    <lineage>
        <taxon>Eukaryota</taxon>
        <taxon>Metamonada</taxon>
        <taxon>Preaxostyla</taxon>
        <taxon>Oxymonadida</taxon>
        <taxon>Streblomastigidae</taxon>
        <taxon>Streblomastix</taxon>
    </lineage>
</organism>